<accession>A0AAW2M176</accession>
<dbReference type="InterPro" id="IPR036397">
    <property type="entry name" value="RNaseH_sf"/>
</dbReference>
<dbReference type="PANTHER" id="PTHR48475">
    <property type="entry name" value="RIBONUCLEASE H"/>
    <property type="match status" value="1"/>
</dbReference>
<dbReference type="SUPFAM" id="SSF53098">
    <property type="entry name" value="Ribonuclease H-like"/>
    <property type="match status" value="1"/>
</dbReference>
<dbReference type="InterPro" id="IPR012337">
    <property type="entry name" value="RNaseH-like_sf"/>
</dbReference>
<dbReference type="Gene3D" id="3.30.420.10">
    <property type="entry name" value="Ribonuclease H-like superfamily/Ribonuclease H"/>
    <property type="match status" value="1"/>
</dbReference>
<protein>
    <recommendedName>
        <fullName evidence="1">RNase H type-1 domain-containing protein</fullName>
    </recommendedName>
</protein>
<name>A0AAW2M176_SESRA</name>
<dbReference type="AlphaFoldDB" id="A0AAW2M176"/>
<reference evidence="2" key="2">
    <citation type="journal article" date="2024" name="Plant">
        <title>Genomic evolution and insights into agronomic trait innovations of Sesamum species.</title>
        <authorList>
            <person name="Miao H."/>
            <person name="Wang L."/>
            <person name="Qu L."/>
            <person name="Liu H."/>
            <person name="Sun Y."/>
            <person name="Le M."/>
            <person name="Wang Q."/>
            <person name="Wei S."/>
            <person name="Zheng Y."/>
            <person name="Lin W."/>
            <person name="Duan Y."/>
            <person name="Cao H."/>
            <person name="Xiong S."/>
            <person name="Wang X."/>
            <person name="Wei L."/>
            <person name="Li C."/>
            <person name="Ma Q."/>
            <person name="Ju M."/>
            <person name="Zhao R."/>
            <person name="Li G."/>
            <person name="Mu C."/>
            <person name="Tian Q."/>
            <person name="Mei H."/>
            <person name="Zhang T."/>
            <person name="Gao T."/>
            <person name="Zhang H."/>
        </authorList>
    </citation>
    <scope>NUCLEOTIDE SEQUENCE</scope>
    <source>
        <strain evidence="2">G02</strain>
    </source>
</reference>
<reference evidence="2" key="1">
    <citation type="submission" date="2020-06" db="EMBL/GenBank/DDBJ databases">
        <authorList>
            <person name="Li T."/>
            <person name="Hu X."/>
            <person name="Zhang T."/>
            <person name="Song X."/>
            <person name="Zhang H."/>
            <person name="Dai N."/>
            <person name="Sheng W."/>
            <person name="Hou X."/>
            <person name="Wei L."/>
        </authorList>
    </citation>
    <scope>NUCLEOTIDE SEQUENCE</scope>
    <source>
        <strain evidence="2">G02</strain>
        <tissue evidence="2">Leaf</tissue>
    </source>
</reference>
<dbReference type="EMBL" id="JACGWJ010000023">
    <property type="protein sequence ID" value="KAL0325190.1"/>
    <property type="molecule type" value="Genomic_DNA"/>
</dbReference>
<dbReference type="GO" id="GO:0004523">
    <property type="term" value="F:RNA-DNA hybrid ribonuclease activity"/>
    <property type="evidence" value="ECO:0007669"/>
    <property type="project" value="InterPro"/>
</dbReference>
<evidence type="ECO:0000313" key="2">
    <source>
        <dbReference type="EMBL" id="KAL0325190.1"/>
    </source>
</evidence>
<comment type="caution">
    <text evidence="2">The sequence shown here is derived from an EMBL/GenBank/DDBJ whole genome shotgun (WGS) entry which is preliminary data.</text>
</comment>
<dbReference type="Pfam" id="PF13456">
    <property type="entry name" value="RVT_3"/>
    <property type="match status" value="1"/>
</dbReference>
<proteinExistence type="predicted"/>
<evidence type="ECO:0000259" key="1">
    <source>
        <dbReference type="Pfam" id="PF13456"/>
    </source>
</evidence>
<sequence>MPAEWEISNDFPNEDIFSVEILPAWIMLFDGAARSNGEGSGVVFISPEKQILTYSIVLSELCSNNISEYQALIIGIQMDLGMGIIEMEVYGDSKLIINLLEWVTKSQLD</sequence>
<dbReference type="PANTHER" id="PTHR48475:SF1">
    <property type="entry name" value="RNASE H TYPE-1 DOMAIN-CONTAINING PROTEIN"/>
    <property type="match status" value="1"/>
</dbReference>
<dbReference type="GO" id="GO:0003676">
    <property type="term" value="F:nucleic acid binding"/>
    <property type="evidence" value="ECO:0007669"/>
    <property type="project" value="InterPro"/>
</dbReference>
<feature type="domain" description="RNase H type-1" evidence="1">
    <location>
        <begin position="29"/>
        <end position="104"/>
    </location>
</feature>
<dbReference type="InterPro" id="IPR002156">
    <property type="entry name" value="RNaseH_domain"/>
</dbReference>
<organism evidence="2">
    <name type="scientific">Sesamum radiatum</name>
    <name type="common">Black benniseed</name>
    <dbReference type="NCBI Taxonomy" id="300843"/>
    <lineage>
        <taxon>Eukaryota</taxon>
        <taxon>Viridiplantae</taxon>
        <taxon>Streptophyta</taxon>
        <taxon>Embryophyta</taxon>
        <taxon>Tracheophyta</taxon>
        <taxon>Spermatophyta</taxon>
        <taxon>Magnoliopsida</taxon>
        <taxon>eudicotyledons</taxon>
        <taxon>Gunneridae</taxon>
        <taxon>Pentapetalae</taxon>
        <taxon>asterids</taxon>
        <taxon>lamiids</taxon>
        <taxon>Lamiales</taxon>
        <taxon>Pedaliaceae</taxon>
        <taxon>Sesamum</taxon>
    </lineage>
</organism>
<gene>
    <name evidence="2" type="ORF">Sradi_5088300</name>
</gene>